<comment type="subcellular location">
    <subcellularLocation>
        <location evidence="1">Cell membrane</location>
        <topology evidence="1">Multi-pass membrane protein</topology>
    </subcellularLocation>
</comment>
<keyword evidence="4 7" id="KW-1133">Transmembrane helix</keyword>
<dbReference type="AlphaFoldDB" id="A0A2P6MB98"/>
<dbReference type="GO" id="GO:0030420">
    <property type="term" value="P:establishment of competence for transformation"/>
    <property type="evidence" value="ECO:0007669"/>
    <property type="project" value="InterPro"/>
</dbReference>
<organism evidence="9 10">
    <name type="scientific">Arenimonas caeni</name>
    <dbReference type="NCBI Taxonomy" id="2058085"/>
    <lineage>
        <taxon>Bacteria</taxon>
        <taxon>Pseudomonadati</taxon>
        <taxon>Pseudomonadota</taxon>
        <taxon>Gammaproteobacteria</taxon>
        <taxon>Lysobacterales</taxon>
        <taxon>Lysobacteraceae</taxon>
        <taxon>Arenimonas</taxon>
    </lineage>
</organism>
<evidence type="ECO:0000256" key="2">
    <source>
        <dbReference type="ARBA" id="ARBA00022475"/>
    </source>
</evidence>
<dbReference type="NCBIfam" id="TIGR00361">
    <property type="entry name" value="ComEC_Rec2"/>
    <property type="match status" value="1"/>
</dbReference>
<feature type="domain" description="Metallo-beta-lactamase" evidence="8">
    <location>
        <begin position="528"/>
        <end position="713"/>
    </location>
</feature>
<feature type="region of interest" description="Disordered" evidence="6">
    <location>
        <begin position="783"/>
        <end position="836"/>
    </location>
</feature>
<feature type="transmembrane region" description="Helical" evidence="7">
    <location>
        <begin position="379"/>
        <end position="399"/>
    </location>
</feature>
<feature type="transmembrane region" description="Helical" evidence="7">
    <location>
        <begin position="53"/>
        <end position="73"/>
    </location>
</feature>
<dbReference type="Pfam" id="PF03772">
    <property type="entry name" value="Competence"/>
    <property type="match status" value="1"/>
</dbReference>
<protein>
    <submittedName>
        <fullName evidence="9">DNA internalization-related competence protein ComEC/Rec2</fullName>
    </submittedName>
</protein>
<gene>
    <name evidence="9" type="ORF">C6N40_03700</name>
</gene>
<dbReference type="InterPro" id="IPR052159">
    <property type="entry name" value="Competence_DNA_uptake"/>
</dbReference>
<dbReference type="SUPFAM" id="SSF56281">
    <property type="entry name" value="Metallo-hydrolase/oxidoreductase"/>
    <property type="match status" value="1"/>
</dbReference>
<keyword evidence="2" id="KW-1003">Cell membrane</keyword>
<keyword evidence="3 7" id="KW-0812">Transmembrane</keyword>
<evidence type="ECO:0000259" key="8">
    <source>
        <dbReference type="SMART" id="SM00849"/>
    </source>
</evidence>
<evidence type="ECO:0000313" key="9">
    <source>
        <dbReference type="EMBL" id="PRH83267.1"/>
    </source>
</evidence>
<evidence type="ECO:0000313" key="10">
    <source>
        <dbReference type="Proteomes" id="UP000241736"/>
    </source>
</evidence>
<dbReference type="InterPro" id="IPR001279">
    <property type="entry name" value="Metallo-B-lactamas"/>
</dbReference>
<dbReference type="Pfam" id="PF00753">
    <property type="entry name" value="Lactamase_B"/>
    <property type="match status" value="1"/>
</dbReference>
<dbReference type="Proteomes" id="UP000241736">
    <property type="component" value="Unassembled WGS sequence"/>
</dbReference>
<feature type="transmembrane region" description="Helical" evidence="7">
    <location>
        <begin position="244"/>
        <end position="266"/>
    </location>
</feature>
<accession>A0A2P6MB98</accession>
<keyword evidence="10" id="KW-1185">Reference proteome</keyword>
<dbReference type="InterPro" id="IPR004797">
    <property type="entry name" value="Competence_ComEC/Rec2"/>
</dbReference>
<evidence type="ECO:0000256" key="4">
    <source>
        <dbReference type="ARBA" id="ARBA00022989"/>
    </source>
</evidence>
<dbReference type="Gene3D" id="3.60.15.10">
    <property type="entry name" value="Ribonuclease Z/Hydroxyacylglutathione hydrolase-like"/>
    <property type="match status" value="1"/>
</dbReference>
<dbReference type="RefSeq" id="WP_106989646.1">
    <property type="nucleotide sequence ID" value="NZ_KZ679085.1"/>
</dbReference>
<keyword evidence="5 7" id="KW-0472">Membrane</keyword>
<dbReference type="InterPro" id="IPR004477">
    <property type="entry name" value="ComEC_N"/>
</dbReference>
<evidence type="ECO:0000256" key="5">
    <source>
        <dbReference type="ARBA" id="ARBA00023136"/>
    </source>
</evidence>
<dbReference type="CDD" id="cd07731">
    <property type="entry name" value="ComA-like_MBL-fold"/>
    <property type="match status" value="1"/>
</dbReference>
<dbReference type="InterPro" id="IPR025405">
    <property type="entry name" value="DUF4131"/>
</dbReference>
<dbReference type="NCBIfam" id="TIGR00360">
    <property type="entry name" value="ComEC_N-term"/>
    <property type="match status" value="1"/>
</dbReference>
<reference evidence="9 10" key="1">
    <citation type="submission" date="2018-03" db="EMBL/GenBank/DDBJ databases">
        <title>Arenimonas caeni sp. nov., isolated from activated sludge.</title>
        <authorList>
            <person name="Liu H."/>
        </authorList>
    </citation>
    <scope>NUCLEOTIDE SEQUENCE [LARGE SCALE GENOMIC DNA]</scope>
    <source>
        <strain evidence="10">z29</strain>
    </source>
</reference>
<proteinExistence type="predicted"/>
<feature type="compositionally biased region" description="Basic and acidic residues" evidence="6">
    <location>
        <begin position="794"/>
        <end position="806"/>
    </location>
</feature>
<dbReference type="InterPro" id="IPR036866">
    <property type="entry name" value="RibonucZ/Hydroxyglut_hydro"/>
</dbReference>
<evidence type="ECO:0000256" key="1">
    <source>
        <dbReference type="ARBA" id="ARBA00004651"/>
    </source>
</evidence>
<evidence type="ECO:0000256" key="3">
    <source>
        <dbReference type="ARBA" id="ARBA00022692"/>
    </source>
</evidence>
<dbReference type="EMBL" id="PVLF01000003">
    <property type="protein sequence ID" value="PRH83267.1"/>
    <property type="molecule type" value="Genomic_DNA"/>
</dbReference>
<evidence type="ECO:0000256" key="7">
    <source>
        <dbReference type="SAM" id="Phobius"/>
    </source>
</evidence>
<feature type="transmembrane region" description="Helical" evidence="7">
    <location>
        <begin position="286"/>
        <end position="305"/>
    </location>
</feature>
<dbReference type="PANTHER" id="PTHR30619:SF1">
    <property type="entry name" value="RECOMBINATION PROTEIN 2"/>
    <property type="match status" value="1"/>
</dbReference>
<feature type="transmembrane region" description="Helical" evidence="7">
    <location>
        <begin position="411"/>
        <end position="430"/>
    </location>
</feature>
<dbReference type="SMART" id="SM00849">
    <property type="entry name" value="Lactamase_B"/>
    <property type="match status" value="1"/>
</dbReference>
<dbReference type="PANTHER" id="PTHR30619">
    <property type="entry name" value="DNA INTERNALIZATION/COMPETENCE PROTEIN COMEC/REC2"/>
    <property type="match status" value="1"/>
</dbReference>
<evidence type="ECO:0000256" key="6">
    <source>
        <dbReference type="SAM" id="MobiDB-lite"/>
    </source>
</evidence>
<name>A0A2P6MB98_9GAMM</name>
<sequence>MPRRPAPDPFGPAVAASLLAGCLWAQGLASLPGPSAWLGWWLAGLALWWPATAWRPLGAFLLGLALACGHGAYSLSRQLPPALSGSVLLVEGRVSGLPVRTEDRQRFEFRVERGEGPAAVLAGRRLQLAWFDTPGQAAPDLAPGSRWRLPVKLRPPRGVVNPGGFDFERRALERRLAATGHVADPAGARALAGAAGLDALRGRLSDAIGAAVPGPGARFVQALALGDTRGLDDRDWEILRATGLTHLIAISGFHVGLVAGFGTLLARLAWRVLPGLGRRWPRPLGVAAMALLAALAYTALAGFALPTVRTALMIGAVALARLLRRPQGTATSLALATIAVLLVDPLSVLAPGFWLSYLGVAWLLWCLPAGPGQGWLRPYLGAQGVAMLGLLPIGAWFFAQVSLPGPLVNLVGIPWISLGVVPLALLGLGLHPAWPEAAALAWRAAATLMDWLWRGLEAVAAWPGSLAWLPEPTLPAVALALAGVFWLLLPRAVAGKALACLLLLPLLWPVGRRPAQGEAELWLLDVGQGLSMLVLTENHALLFDAGPAPPRGMDFGEAAVLPALRALGVARLDGLVASHGDNDHAGGVPAVLAALPAGERWGPRGWAPPGWRACEAGQGWQWDGVRFTWLHPTPFFPYLRNDSSCVLRIEAGGASALLPGDIGRHVEARLAKLPAAQLRSELLVVPHHGSDTSSSLDFLAAVRPRLALLPVGHDNRFGLPRPIVLARYERYGAPVLDSAGSGAIRLRLGAGGVQVLERLRPDRPRYWRHAPVGVTGYAIGGPPTTKVMRAGTDQGRRLGDGADRGAGDPGAGHHPGAVLEPAAQGSAAAGPGRGGP</sequence>
<dbReference type="GO" id="GO:0005886">
    <property type="term" value="C:plasma membrane"/>
    <property type="evidence" value="ECO:0007669"/>
    <property type="project" value="UniProtKB-SubCell"/>
</dbReference>
<dbReference type="PROSITE" id="PS51257">
    <property type="entry name" value="PROKAR_LIPOPROTEIN"/>
    <property type="match status" value="1"/>
</dbReference>
<dbReference type="InterPro" id="IPR035681">
    <property type="entry name" value="ComA-like_MBL"/>
</dbReference>
<comment type="caution">
    <text evidence="9">The sequence shown here is derived from an EMBL/GenBank/DDBJ whole genome shotgun (WGS) entry which is preliminary data.</text>
</comment>
<feature type="compositionally biased region" description="Low complexity" evidence="6">
    <location>
        <begin position="812"/>
        <end position="830"/>
    </location>
</feature>
<dbReference type="Pfam" id="PF13567">
    <property type="entry name" value="DUF4131"/>
    <property type="match status" value="1"/>
</dbReference>
<dbReference type="OrthoDB" id="9761531at2"/>